<keyword evidence="4 14" id="KW-0328">Glycosyltransferase</keyword>
<keyword evidence="6 11" id="KW-0812">Transmembrane</keyword>
<dbReference type="PANTHER" id="PTHR10050">
    <property type="entry name" value="DOLICHYL-PHOSPHATE-MANNOSE--PROTEIN MANNOSYLTRANSFERASE"/>
    <property type="match status" value="1"/>
</dbReference>
<reference evidence="14 15" key="1">
    <citation type="submission" date="2018-12" db="EMBL/GenBank/DDBJ databases">
        <authorList>
            <consortium name="Pathogen Informatics"/>
        </authorList>
    </citation>
    <scope>NUCLEOTIDE SEQUENCE [LARGE SCALE GENOMIC DNA]</scope>
    <source>
        <strain evidence="14 15">NCTC12967</strain>
    </source>
</reference>
<evidence type="ECO:0000256" key="6">
    <source>
        <dbReference type="ARBA" id="ARBA00022692"/>
    </source>
</evidence>
<evidence type="ECO:0000256" key="11">
    <source>
        <dbReference type="SAM" id="Phobius"/>
    </source>
</evidence>
<comment type="pathway">
    <text evidence="2">Protein modification; protein glycosylation.</text>
</comment>
<dbReference type="UniPathway" id="UPA00378"/>
<evidence type="ECO:0000256" key="10">
    <source>
        <dbReference type="ARBA" id="ARBA00093644"/>
    </source>
</evidence>
<dbReference type="GO" id="GO:0012505">
    <property type="term" value="C:endomembrane system"/>
    <property type="evidence" value="ECO:0007669"/>
    <property type="project" value="UniProtKB-SubCell"/>
</dbReference>
<sequence>MVRTIEALEDGRLQDRLAGWLLATGLAVFAFLIRVHNLGFPAKIVFDETYYAKDAWGLLHSGYERQWLANKPFNTDAKIADGDLSGFTEGPAAVVHPPLGKWLIAIGEHFFGMTPFGWRISACVFGALLVLLTVRLARRLSRSTLVGGIAGLLITFDGLAFTMSRIALLDIFQATFVLAAVAALVADRDWFRLRLADYLRRNNLDSLDGDYGPLVLFRPWRLVAGLMFGAACAVKWNSVYVMAVFGILIVAWDIGARRLAGAGKRREVTWLTWSVASVFMLCATIIAGSRIGYVQAALLIGAVGGLILYAHVLGMWKSLFGDAPMAFLSTVVLVIPLYIASWTGWLTTSGGYLRDWGVKNPDNPVVKLLGPDLGALWNYHVWAFSFHTGDGMMVEAEHPYEAHPLGWLMMVRPIGIDAQNEIQPGDQGCEAVGTTCLRVISGIGTPVLWWMACAALVAGIWWWLGRRDWRFAVPVLGVLSVWLPWFQFAARPLFFFYAIVLLPFYVTGLAMALGRILGPANHPKRRIRAMLVGLAIGLVILHFTFIYPILTDGLLTRPEWLSRMWFGTWI</sequence>
<feature type="transmembrane region" description="Helical" evidence="11">
    <location>
        <begin position="293"/>
        <end position="313"/>
    </location>
</feature>
<feature type="transmembrane region" description="Helical" evidence="11">
    <location>
        <begin position="237"/>
        <end position="256"/>
    </location>
</feature>
<keyword evidence="5 14" id="KW-0808">Transferase</keyword>
<dbReference type="PANTHER" id="PTHR10050:SF46">
    <property type="entry name" value="PROTEIN O-MANNOSYL-TRANSFERASE 2"/>
    <property type="match status" value="1"/>
</dbReference>
<keyword evidence="7 11" id="KW-1133">Transmembrane helix</keyword>
<evidence type="ECO:0000313" key="15">
    <source>
        <dbReference type="Proteomes" id="UP000273044"/>
    </source>
</evidence>
<evidence type="ECO:0000256" key="5">
    <source>
        <dbReference type="ARBA" id="ARBA00022679"/>
    </source>
</evidence>
<reference evidence="13" key="2">
    <citation type="submission" date="2021-03" db="EMBL/GenBank/DDBJ databases">
        <title>Human Oral Microbial Genomes.</title>
        <authorList>
            <person name="Johnston C.D."/>
            <person name="Chen T."/>
            <person name="Dewhirst F.E."/>
        </authorList>
    </citation>
    <scope>NUCLEOTIDE SEQUENCE</scope>
    <source>
        <strain evidence="13">F0714</strain>
    </source>
</reference>
<feature type="transmembrane region" description="Helical" evidence="11">
    <location>
        <begin position="471"/>
        <end position="488"/>
    </location>
</feature>
<feature type="transmembrane region" description="Helical" evidence="11">
    <location>
        <begin position="17"/>
        <end position="36"/>
    </location>
</feature>
<evidence type="ECO:0000256" key="9">
    <source>
        <dbReference type="ARBA" id="ARBA00093617"/>
    </source>
</evidence>
<dbReference type="OrthoDB" id="9776737at2"/>
<evidence type="ECO:0000256" key="3">
    <source>
        <dbReference type="ARBA" id="ARBA00007222"/>
    </source>
</evidence>
<dbReference type="InterPro" id="IPR003342">
    <property type="entry name" value="ArnT-like_N"/>
</dbReference>
<dbReference type="Proteomes" id="UP000677180">
    <property type="component" value="Chromosome"/>
</dbReference>
<dbReference type="RefSeq" id="WP_014845666.1">
    <property type="nucleotide sequence ID" value="NZ_CAJZDL010000034.1"/>
</dbReference>
<protein>
    <recommendedName>
        <fullName evidence="9">Polyprenol-phosphate-mannose--protein mannosyltransferase</fullName>
    </recommendedName>
    <alternativeName>
        <fullName evidence="10">Protein O-mannosyltransferase</fullName>
    </alternativeName>
</protein>
<evidence type="ECO:0000256" key="7">
    <source>
        <dbReference type="ARBA" id="ARBA00022989"/>
    </source>
</evidence>
<comment type="similarity">
    <text evidence="3">Belongs to the glycosyltransferase 39 family.</text>
</comment>
<dbReference type="InterPro" id="IPR027005">
    <property type="entry name" value="PMT-like"/>
</dbReference>
<dbReference type="Proteomes" id="UP000273044">
    <property type="component" value="Chromosome"/>
</dbReference>
<feature type="transmembrane region" description="Helical" evidence="11">
    <location>
        <begin position="447"/>
        <end position="464"/>
    </location>
</feature>
<evidence type="ECO:0000256" key="1">
    <source>
        <dbReference type="ARBA" id="ARBA00004127"/>
    </source>
</evidence>
<organism evidence="14 15">
    <name type="scientific">Arachnia propionica</name>
    <dbReference type="NCBI Taxonomy" id="1750"/>
    <lineage>
        <taxon>Bacteria</taxon>
        <taxon>Bacillati</taxon>
        <taxon>Actinomycetota</taxon>
        <taxon>Actinomycetes</taxon>
        <taxon>Propionibacteriales</taxon>
        <taxon>Propionibacteriaceae</taxon>
        <taxon>Arachnia</taxon>
    </lineage>
</organism>
<comment type="subcellular location">
    <subcellularLocation>
        <location evidence="1">Endomembrane system</location>
        <topology evidence="1">Multi-pass membrane protein</topology>
    </subcellularLocation>
</comment>
<feature type="transmembrane region" description="Helical" evidence="11">
    <location>
        <begin position="116"/>
        <end position="137"/>
    </location>
</feature>
<dbReference type="GO" id="GO:0000030">
    <property type="term" value="F:mannosyltransferase activity"/>
    <property type="evidence" value="ECO:0007669"/>
    <property type="project" value="InterPro"/>
</dbReference>
<evidence type="ECO:0000259" key="12">
    <source>
        <dbReference type="Pfam" id="PF02366"/>
    </source>
</evidence>
<proteinExistence type="inferred from homology"/>
<evidence type="ECO:0000256" key="8">
    <source>
        <dbReference type="ARBA" id="ARBA00023136"/>
    </source>
</evidence>
<feature type="transmembrane region" description="Helical" evidence="11">
    <location>
        <begin position="325"/>
        <end position="345"/>
    </location>
</feature>
<feature type="transmembrane region" description="Helical" evidence="11">
    <location>
        <begin position="268"/>
        <end position="287"/>
    </location>
</feature>
<evidence type="ECO:0000256" key="2">
    <source>
        <dbReference type="ARBA" id="ARBA00004922"/>
    </source>
</evidence>
<feature type="transmembrane region" description="Helical" evidence="11">
    <location>
        <begin position="529"/>
        <end position="550"/>
    </location>
</feature>
<dbReference type="GeneID" id="64406029"/>
<dbReference type="EMBL" id="CP072385">
    <property type="protein sequence ID" value="QUC10674.1"/>
    <property type="molecule type" value="Genomic_DNA"/>
</dbReference>
<dbReference type="GO" id="GO:0006493">
    <property type="term" value="P:protein O-linked glycosylation"/>
    <property type="evidence" value="ECO:0007669"/>
    <property type="project" value="InterPro"/>
</dbReference>
<feature type="transmembrane region" description="Helical" evidence="11">
    <location>
        <begin position="144"/>
        <end position="165"/>
    </location>
</feature>
<feature type="domain" description="ArnT-like N-terminal" evidence="12">
    <location>
        <begin position="98"/>
        <end position="185"/>
    </location>
</feature>
<dbReference type="EMBL" id="LR134406">
    <property type="protein sequence ID" value="VEH69268.1"/>
    <property type="molecule type" value="Genomic_DNA"/>
</dbReference>
<evidence type="ECO:0000256" key="4">
    <source>
        <dbReference type="ARBA" id="ARBA00022676"/>
    </source>
</evidence>
<dbReference type="OMA" id="AGNHHPW"/>
<feature type="transmembrane region" description="Helical" evidence="11">
    <location>
        <begin position="494"/>
        <end position="517"/>
    </location>
</feature>
<dbReference type="GO" id="GO:0016020">
    <property type="term" value="C:membrane"/>
    <property type="evidence" value="ECO:0007669"/>
    <property type="project" value="InterPro"/>
</dbReference>
<keyword evidence="15" id="KW-1185">Reference proteome</keyword>
<dbReference type="Pfam" id="PF02366">
    <property type="entry name" value="PMT"/>
    <property type="match status" value="1"/>
</dbReference>
<keyword evidence="8 11" id="KW-0472">Membrane</keyword>
<accession>A0A448MVT6</accession>
<evidence type="ECO:0000313" key="14">
    <source>
        <dbReference type="EMBL" id="VEH69268.1"/>
    </source>
</evidence>
<gene>
    <name evidence="13" type="ORF">J5A53_13000</name>
    <name evidence="14" type="ORF">NCTC12967_00533</name>
</gene>
<name>A0A448MVT6_9ACTN</name>
<evidence type="ECO:0000313" key="13">
    <source>
        <dbReference type="EMBL" id="QUC10674.1"/>
    </source>
</evidence>
<dbReference type="AlphaFoldDB" id="A0A448MVT6"/>